<evidence type="ECO:0000313" key="3">
    <source>
        <dbReference type="Proteomes" id="UP001492380"/>
    </source>
</evidence>
<protein>
    <submittedName>
        <fullName evidence="2">Uncharacterized protein</fullName>
    </submittedName>
</protein>
<feature type="compositionally biased region" description="Polar residues" evidence="1">
    <location>
        <begin position="393"/>
        <end position="403"/>
    </location>
</feature>
<reference evidence="2 3" key="1">
    <citation type="submission" date="2024-04" db="EMBL/GenBank/DDBJ databases">
        <title>Phyllosticta paracitricarpa is synonymous to the EU quarantine fungus P. citricarpa based on phylogenomic analyses.</title>
        <authorList>
            <consortium name="Lawrence Berkeley National Laboratory"/>
            <person name="Van Ingen-Buijs V.A."/>
            <person name="Van Westerhoven A.C."/>
            <person name="Haridas S."/>
            <person name="Skiadas P."/>
            <person name="Martin F."/>
            <person name="Groenewald J.Z."/>
            <person name="Crous P.W."/>
            <person name="Seidl M.F."/>
        </authorList>
    </citation>
    <scope>NUCLEOTIDE SEQUENCE [LARGE SCALE GENOMIC DNA]</scope>
    <source>
        <strain evidence="2 3">CBS 123374</strain>
    </source>
</reference>
<accession>A0ABR1Y9Z4</accession>
<keyword evidence="3" id="KW-1185">Reference proteome</keyword>
<feature type="region of interest" description="Disordered" evidence="1">
    <location>
        <begin position="1"/>
        <end position="41"/>
    </location>
</feature>
<evidence type="ECO:0000313" key="2">
    <source>
        <dbReference type="EMBL" id="KAK8222712.1"/>
    </source>
</evidence>
<feature type="region of interest" description="Disordered" evidence="1">
    <location>
        <begin position="66"/>
        <end position="87"/>
    </location>
</feature>
<name>A0ABR1Y9Z4_9PEZI</name>
<feature type="region of interest" description="Disordered" evidence="1">
    <location>
        <begin position="139"/>
        <end position="251"/>
    </location>
</feature>
<feature type="compositionally biased region" description="Low complexity" evidence="1">
    <location>
        <begin position="516"/>
        <end position="527"/>
    </location>
</feature>
<comment type="caution">
    <text evidence="2">The sequence shown here is derived from an EMBL/GenBank/DDBJ whole genome shotgun (WGS) entry which is preliminary data.</text>
</comment>
<gene>
    <name evidence="2" type="ORF">HDK90DRAFT_515773</name>
</gene>
<feature type="region of interest" description="Disordered" evidence="1">
    <location>
        <begin position="354"/>
        <end position="668"/>
    </location>
</feature>
<dbReference type="EMBL" id="JBBWRZ010000015">
    <property type="protein sequence ID" value="KAK8222712.1"/>
    <property type="molecule type" value="Genomic_DNA"/>
</dbReference>
<feature type="compositionally biased region" description="Polar residues" evidence="1">
    <location>
        <begin position="436"/>
        <end position="453"/>
    </location>
</feature>
<feature type="compositionally biased region" description="Low complexity" evidence="1">
    <location>
        <begin position="228"/>
        <end position="245"/>
    </location>
</feature>
<proteinExistence type="predicted"/>
<dbReference type="Proteomes" id="UP001492380">
    <property type="component" value="Unassembled WGS sequence"/>
</dbReference>
<feature type="compositionally biased region" description="Pro residues" evidence="1">
    <location>
        <begin position="22"/>
        <end position="38"/>
    </location>
</feature>
<feature type="compositionally biased region" description="Polar residues" evidence="1">
    <location>
        <begin position="268"/>
        <end position="291"/>
    </location>
</feature>
<feature type="compositionally biased region" description="Basic and acidic residues" evidence="1">
    <location>
        <begin position="215"/>
        <end position="227"/>
    </location>
</feature>
<evidence type="ECO:0000256" key="1">
    <source>
        <dbReference type="SAM" id="MobiDB-lite"/>
    </source>
</evidence>
<feature type="compositionally biased region" description="Basic residues" evidence="1">
    <location>
        <begin position="404"/>
        <end position="413"/>
    </location>
</feature>
<feature type="compositionally biased region" description="Basic and acidic residues" evidence="1">
    <location>
        <begin position="656"/>
        <end position="668"/>
    </location>
</feature>
<feature type="compositionally biased region" description="Polar residues" evidence="1">
    <location>
        <begin position="146"/>
        <end position="159"/>
    </location>
</feature>
<sequence length="668" mass="72035">MAFSPPPKIPGAFPRSATPSPQKQPAPQLPPNELPPVPALTIPALLPMDQQPAAIPASSEMVPIKTAVPPFGHTDRTSTGSDQMHMAIPAGGQMDEQSMAVPAEKQTDHSAAAITALRQMDHQSSSSCGSGVIAVERVDSPLEEQVTPTKAHSVSSNEDPFQYDDLDAPDNSLTALPSMDESPEKLRLSQESAVSLDLDKDLPAPPPTRRLFSFRTKDKSAAKESSTRDSSSTTRTTASDETVATRASKARRVITSVGGGLRSLKLMNRSTRVVPSQDSTRSSPGKFTLQSFDPFKDRYVSPVKSSEAPRAKSEEFKNPDWLEFPIPPGAHAINPDQMRIRAALDEQELELESLRLALEESDPPDVDPVDWSSPAMHKARRRSQKKIDRGMSSGPSSPDSITTVKRHRRRRPFKPPVSRSSSTETVIRHPVAAPRRSSSTETVIRHPVTTSAANDDKTRHETATGSNSATNVEAREKDESSHHNNNRSACAKTPPNYSLFPSIKDPRERPAPVRPTPAARRASVPARLPLSPALLGQPVHAAGPSARSSPAVASPASLLSRRTSTNADHRAARRQSRNFSRPFAIAGHEAVDRREESPEMNGEMGDVGLACSVGDSPVKTLQSQQVAASSDDSMCTPIEGTPEDWPLGPGSVDSSELDKPLPKVPEEE</sequence>
<organism evidence="2 3">
    <name type="scientific">Phyllosticta capitalensis</name>
    <dbReference type="NCBI Taxonomy" id="121624"/>
    <lineage>
        <taxon>Eukaryota</taxon>
        <taxon>Fungi</taxon>
        <taxon>Dikarya</taxon>
        <taxon>Ascomycota</taxon>
        <taxon>Pezizomycotina</taxon>
        <taxon>Dothideomycetes</taxon>
        <taxon>Dothideomycetes incertae sedis</taxon>
        <taxon>Botryosphaeriales</taxon>
        <taxon>Phyllostictaceae</taxon>
        <taxon>Phyllosticta</taxon>
    </lineage>
</organism>
<feature type="compositionally biased region" description="Low complexity" evidence="1">
    <location>
        <begin position="541"/>
        <end position="562"/>
    </location>
</feature>
<feature type="region of interest" description="Disordered" evidence="1">
    <location>
        <begin position="268"/>
        <end position="333"/>
    </location>
</feature>
<feature type="compositionally biased region" description="Low complexity" evidence="1">
    <location>
        <begin position="622"/>
        <end position="633"/>
    </location>
</feature>
<feature type="compositionally biased region" description="Basic and acidic residues" evidence="1">
    <location>
        <begin position="307"/>
        <end position="320"/>
    </location>
</feature>
<feature type="compositionally biased region" description="Acidic residues" evidence="1">
    <location>
        <begin position="359"/>
        <end position="368"/>
    </location>
</feature>
<feature type="compositionally biased region" description="Basic and acidic residues" evidence="1">
    <location>
        <begin position="473"/>
        <end position="482"/>
    </location>
</feature>